<dbReference type="Pfam" id="PF13812">
    <property type="entry name" value="PPR_3"/>
    <property type="match status" value="1"/>
</dbReference>
<accession>A0AAV8P114</accession>
<keyword evidence="1" id="KW-0677">Repeat</keyword>
<gene>
    <name evidence="2" type="ORF">OPV22_031242</name>
</gene>
<comment type="caution">
    <text evidence="2">The sequence shown here is derived from an EMBL/GenBank/DDBJ whole genome shotgun (WGS) entry which is preliminary data.</text>
</comment>
<organism evidence="2 3">
    <name type="scientific">Ensete ventricosum</name>
    <name type="common">Abyssinian banana</name>
    <name type="synonym">Musa ensete</name>
    <dbReference type="NCBI Taxonomy" id="4639"/>
    <lineage>
        <taxon>Eukaryota</taxon>
        <taxon>Viridiplantae</taxon>
        <taxon>Streptophyta</taxon>
        <taxon>Embryophyta</taxon>
        <taxon>Tracheophyta</taxon>
        <taxon>Spermatophyta</taxon>
        <taxon>Magnoliopsida</taxon>
        <taxon>Liliopsida</taxon>
        <taxon>Zingiberales</taxon>
        <taxon>Musaceae</taxon>
        <taxon>Ensete</taxon>
    </lineage>
</organism>
<protein>
    <recommendedName>
        <fullName evidence="4">Pentatricopeptide repeat-containing protein</fullName>
    </recommendedName>
</protein>
<dbReference type="AlphaFoldDB" id="A0AAV8P114"/>
<dbReference type="EMBL" id="JAQQAF010000009">
    <property type="protein sequence ID" value="KAJ8458316.1"/>
    <property type="molecule type" value="Genomic_DNA"/>
</dbReference>
<keyword evidence="3" id="KW-1185">Reference proteome</keyword>
<dbReference type="Gene3D" id="1.25.40.10">
    <property type="entry name" value="Tetratricopeptide repeat domain"/>
    <property type="match status" value="1"/>
</dbReference>
<dbReference type="InterPro" id="IPR011990">
    <property type="entry name" value="TPR-like_helical_dom_sf"/>
</dbReference>
<name>A0AAV8P114_ENSVE</name>
<reference evidence="2 3" key="1">
    <citation type="submission" date="2022-12" db="EMBL/GenBank/DDBJ databases">
        <title>Chromosome-scale assembly of the Ensete ventricosum genome.</title>
        <authorList>
            <person name="Dussert Y."/>
            <person name="Stocks J."/>
            <person name="Wendawek A."/>
            <person name="Woldeyes F."/>
            <person name="Nichols R.A."/>
            <person name="Borrell J.S."/>
        </authorList>
    </citation>
    <scope>NUCLEOTIDE SEQUENCE [LARGE SCALE GENOMIC DNA]</scope>
    <source>
        <strain evidence="3">cv. Maze</strain>
        <tissue evidence="2">Seeds</tissue>
    </source>
</reference>
<sequence>MMLRSDNKVRLLDLGRRCLSTVVDLAHLPSPMDLGHLDSVQSTSDLLDSYTVTPPVRPWPSPLTSRRLANLIHRLKDPHLALRAFLHATHFTPGFSPSYPPYHALILRLASVRAFPLLPPVLSALRRSGLRPSEDAFIALIRAYSLASRPAASLRSFLSIPSFGLRPSVRSFNALLNAMVQNRRLDLAALLFRNCRSKILQIVDSSRRNVFDEDVWDIFVRKFVTGSENIREQITAVLKA</sequence>
<proteinExistence type="predicted"/>
<evidence type="ECO:0000313" key="2">
    <source>
        <dbReference type="EMBL" id="KAJ8458316.1"/>
    </source>
</evidence>
<evidence type="ECO:0008006" key="4">
    <source>
        <dbReference type="Google" id="ProtNLM"/>
    </source>
</evidence>
<dbReference type="InterPro" id="IPR002885">
    <property type="entry name" value="PPR_rpt"/>
</dbReference>
<dbReference type="Proteomes" id="UP001222027">
    <property type="component" value="Unassembled WGS sequence"/>
</dbReference>
<evidence type="ECO:0000256" key="1">
    <source>
        <dbReference type="ARBA" id="ARBA00022737"/>
    </source>
</evidence>
<evidence type="ECO:0000313" key="3">
    <source>
        <dbReference type="Proteomes" id="UP001222027"/>
    </source>
</evidence>